<dbReference type="AlphaFoldDB" id="A0AA38IK93"/>
<feature type="domain" description="Peptidase S1" evidence="3">
    <location>
        <begin position="39"/>
        <end position="270"/>
    </location>
</feature>
<dbReference type="InterPro" id="IPR009003">
    <property type="entry name" value="Peptidase_S1_PA"/>
</dbReference>
<dbReference type="InterPro" id="IPR001254">
    <property type="entry name" value="Trypsin_dom"/>
</dbReference>
<feature type="signal peptide" evidence="2">
    <location>
        <begin position="1"/>
        <end position="20"/>
    </location>
</feature>
<feature type="chain" id="PRO_5041350668" description="Peptidase S1 domain-containing protein" evidence="2">
    <location>
        <begin position="21"/>
        <end position="273"/>
    </location>
</feature>
<dbReference type="PROSITE" id="PS50240">
    <property type="entry name" value="TRYPSIN_DOM"/>
    <property type="match status" value="1"/>
</dbReference>
<dbReference type="SMART" id="SM00020">
    <property type="entry name" value="Tryp_SPc"/>
    <property type="match status" value="1"/>
</dbReference>
<dbReference type="Proteomes" id="UP001168821">
    <property type="component" value="Unassembled WGS sequence"/>
</dbReference>
<evidence type="ECO:0000313" key="5">
    <source>
        <dbReference type="Proteomes" id="UP001168821"/>
    </source>
</evidence>
<comment type="caution">
    <text evidence="4">The sequence shown here is derived from an EMBL/GenBank/DDBJ whole genome shotgun (WGS) entry which is preliminary data.</text>
</comment>
<dbReference type="EMBL" id="JALNTZ010000004">
    <property type="protein sequence ID" value="KAJ3656344.1"/>
    <property type="molecule type" value="Genomic_DNA"/>
</dbReference>
<dbReference type="GO" id="GO:0006508">
    <property type="term" value="P:proteolysis"/>
    <property type="evidence" value="ECO:0007669"/>
    <property type="project" value="InterPro"/>
</dbReference>
<name>A0AA38IK93_9CUCU</name>
<proteinExistence type="predicted"/>
<dbReference type="InterPro" id="IPR043504">
    <property type="entry name" value="Peptidase_S1_PA_chymotrypsin"/>
</dbReference>
<gene>
    <name evidence="4" type="ORF">Zmor_015428</name>
</gene>
<dbReference type="PANTHER" id="PTHR24260:SF136">
    <property type="entry name" value="GH08193P-RELATED"/>
    <property type="match status" value="1"/>
</dbReference>
<dbReference type="PRINTS" id="PR00722">
    <property type="entry name" value="CHYMOTRYPSIN"/>
</dbReference>
<keyword evidence="1" id="KW-1015">Disulfide bond</keyword>
<dbReference type="FunFam" id="2.40.10.10:FF:000068">
    <property type="entry name" value="transmembrane protease serine 2"/>
    <property type="match status" value="1"/>
</dbReference>
<evidence type="ECO:0000259" key="3">
    <source>
        <dbReference type="PROSITE" id="PS50240"/>
    </source>
</evidence>
<protein>
    <recommendedName>
        <fullName evidence="3">Peptidase S1 domain-containing protein</fullName>
    </recommendedName>
</protein>
<reference evidence="4" key="1">
    <citation type="journal article" date="2023" name="G3 (Bethesda)">
        <title>Whole genome assemblies of Zophobas morio and Tenebrio molitor.</title>
        <authorList>
            <person name="Kaur S."/>
            <person name="Stinson S.A."/>
            <person name="diCenzo G.C."/>
        </authorList>
    </citation>
    <scope>NUCLEOTIDE SEQUENCE</scope>
    <source>
        <strain evidence="4">QUZm001</strain>
    </source>
</reference>
<evidence type="ECO:0000313" key="4">
    <source>
        <dbReference type="EMBL" id="KAJ3656344.1"/>
    </source>
</evidence>
<organism evidence="4 5">
    <name type="scientific">Zophobas morio</name>
    <dbReference type="NCBI Taxonomy" id="2755281"/>
    <lineage>
        <taxon>Eukaryota</taxon>
        <taxon>Metazoa</taxon>
        <taxon>Ecdysozoa</taxon>
        <taxon>Arthropoda</taxon>
        <taxon>Hexapoda</taxon>
        <taxon>Insecta</taxon>
        <taxon>Pterygota</taxon>
        <taxon>Neoptera</taxon>
        <taxon>Endopterygota</taxon>
        <taxon>Coleoptera</taxon>
        <taxon>Polyphaga</taxon>
        <taxon>Cucujiformia</taxon>
        <taxon>Tenebrionidae</taxon>
        <taxon>Zophobas</taxon>
    </lineage>
</organism>
<dbReference type="GO" id="GO:0004252">
    <property type="term" value="F:serine-type endopeptidase activity"/>
    <property type="evidence" value="ECO:0007669"/>
    <property type="project" value="InterPro"/>
</dbReference>
<sequence length="273" mass="29863">MKTIVLFSLFFCLNFYPTTSLRKIVPRRNSTRNISGGRIIGGQTANPAQFTHAAAIYVQNPTSRYFCSGSLLSNQWILTAGQCVDGATLFQIVLGSVHLSGGSEQIEVATSSYVLHPDYNPLTLENDIGLIQLRLPITLTNYIQPFQRLSLAELPDYVTATIFGWGQTSDEDAGLSDAMQWVRVISLSNAECALTYGSQIVDTMLCVEGNLNEGTCYGDIGSTLVQYFASGQPFPVGIASFVSFNGCESTDPSGFTRTYPYNAWIRNVTQLDI</sequence>
<dbReference type="InterPro" id="IPR051333">
    <property type="entry name" value="CLIP_Serine_Protease"/>
</dbReference>
<dbReference type="Gene3D" id="2.40.10.10">
    <property type="entry name" value="Trypsin-like serine proteases"/>
    <property type="match status" value="1"/>
</dbReference>
<evidence type="ECO:0000256" key="1">
    <source>
        <dbReference type="ARBA" id="ARBA00023157"/>
    </source>
</evidence>
<keyword evidence="5" id="KW-1185">Reference proteome</keyword>
<dbReference type="SUPFAM" id="SSF50494">
    <property type="entry name" value="Trypsin-like serine proteases"/>
    <property type="match status" value="1"/>
</dbReference>
<accession>A0AA38IK93</accession>
<dbReference type="InterPro" id="IPR001314">
    <property type="entry name" value="Peptidase_S1A"/>
</dbReference>
<dbReference type="Pfam" id="PF00089">
    <property type="entry name" value="Trypsin"/>
    <property type="match status" value="1"/>
</dbReference>
<evidence type="ECO:0000256" key="2">
    <source>
        <dbReference type="SAM" id="SignalP"/>
    </source>
</evidence>
<dbReference type="CDD" id="cd00190">
    <property type="entry name" value="Tryp_SPc"/>
    <property type="match status" value="1"/>
</dbReference>
<keyword evidence="2" id="KW-0732">Signal</keyword>
<dbReference type="PANTHER" id="PTHR24260">
    <property type="match status" value="1"/>
</dbReference>